<proteinExistence type="predicted"/>
<dbReference type="AlphaFoldDB" id="A0A182FY94"/>
<organism evidence="1 2">
    <name type="scientific">Anopheles albimanus</name>
    <name type="common">New world malaria mosquito</name>
    <dbReference type="NCBI Taxonomy" id="7167"/>
    <lineage>
        <taxon>Eukaryota</taxon>
        <taxon>Metazoa</taxon>
        <taxon>Ecdysozoa</taxon>
        <taxon>Arthropoda</taxon>
        <taxon>Hexapoda</taxon>
        <taxon>Insecta</taxon>
        <taxon>Pterygota</taxon>
        <taxon>Neoptera</taxon>
        <taxon>Endopterygota</taxon>
        <taxon>Diptera</taxon>
        <taxon>Nematocera</taxon>
        <taxon>Culicoidea</taxon>
        <taxon>Culicidae</taxon>
        <taxon>Anophelinae</taxon>
        <taxon>Anopheles</taxon>
    </lineage>
</organism>
<reference evidence="1 2" key="1">
    <citation type="journal article" date="2017" name="G3 (Bethesda)">
        <title>The Physical Genome Mapping of Anopheles albimanus Corrected Scaffold Misassemblies and Identified Interarm Rearrangements in Genus Anopheles.</title>
        <authorList>
            <person name="Artemov G.N."/>
            <person name="Peery A.N."/>
            <person name="Jiang X."/>
            <person name="Tu Z."/>
            <person name="Stegniy V.N."/>
            <person name="Sharakhova M.V."/>
            <person name="Sharakhov I.V."/>
        </authorList>
    </citation>
    <scope>NUCLEOTIDE SEQUENCE [LARGE SCALE GENOMIC DNA]</scope>
    <source>
        <strain evidence="1 2">ALBI9_A</strain>
    </source>
</reference>
<protein>
    <submittedName>
        <fullName evidence="1">Uncharacterized protein</fullName>
    </submittedName>
</protein>
<dbReference type="EnsemblMetazoa" id="AALB014592-RA">
    <property type="protein sequence ID" value="AALB014592-PA"/>
    <property type="gene ID" value="AALB014592"/>
</dbReference>
<accession>A0A182FY94</accession>
<reference evidence="1" key="2">
    <citation type="submission" date="2022-08" db="UniProtKB">
        <authorList>
            <consortium name="EnsemblMetazoa"/>
        </authorList>
    </citation>
    <scope>IDENTIFICATION</scope>
    <source>
        <strain evidence="1">STECLA/ALBI9_A</strain>
    </source>
</reference>
<dbReference type="Proteomes" id="UP000069272">
    <property type="component" value="Chromosome X"/>
</dbReference>
<name>A0A182FY94_ANOAL</name>
<dbReference type="VEuPathDB" id="VectorBase:AALB014592"/>
<evidence type="ECO:0000313" key="1">
    <source>
        <dbReference type="EnsemblMetazoa" id="AALB014592-PA"/>
    </source>
</evidence>
<sequence length="187" mass="20495">MYLLAMQGYYGEMKAIIIVICIFICGNKTIADILTFGTYSSSLKMCYYERILSWSFSPRIIEVKRDNTKVLAYLSIETPDSKTTAEISGVLEQTDITILIRDKLTRRFRKNAEVYGYCKKLSEVIGAAQLQFASASIDVPIANKPSSVKPSTSSLTSHIAAVTDASSSSIPLIRPSNVVAPIVPVIG</sequence>
<evidence type="ECO:0000313" key="2">
    <source>
        <dbReference type="Proteomes" id="UP000069272"/>
    </source>
</evidence>
<keyword evidence="2" id="KW-1185">Reference proteome</keyword>